<keyword evidence="12" id="KW-1185">Reference proteome</keyword>
<dbReference type="Gene3D" id="3.30.160.70">
    <property type="entry name" value="Methylated DNA-protein cysteine methyltransferase domain"/>
    <property type="match status" value="1"/>
</dbReference>
<comment type="caution">
    <text evidence="11">The sequence shown here is derived from an EMBL/GenBank/DDBJ whole genome shotgun (WGS) entry which is preliminary data.</text>
</comment>
<dbReference type="InterPro" id="IPR014048">
    <property type="entry name" value="MethylDNA_cys_MeTrfase_DNA-bd"/>
</dbReference>
<evidence type="ECO:0000259" key="10">
    <source>
        <dbReference type="Pfam" id="PF02870"/>
    </source>
</evidence>
<keyword evidence="3 8" id="KW-0489">Methyltransferase</keyword>
<dbReference type="Pfam" id="PF01035">
    <property type="entry name" value="DNA_binding_1"/>
    <property type="match status" value="1"/>
</dbReference>
<evidence type="ECO:0000256" key="3">
    <source>
        <dbReference type="ARBA" id="ARBA00022603"/>
    </source>
</evidence>
<dbReference type="EMBL" id="JARWAO010000004">
    <property type="protein sequence ID" value="MDR5896175.1"/>
    <property type="molecule type" value="Genomic_DNA"/>
</dbReference>
<dbReference type="InterPro" id="IPR036631">
    <property type="entry name" value="MGMT_N_sf"/>
</dbReference>
<feature type="active site" description="Nucleophile; methyl group acceptor" evidence="8">
    <location>
        <position position="128"/>
    </location>
</feature>
<keyword evidence="6 8" id="KW-0234">DNA repair</keyword>
<dbReference type="NCBIfam" id="TIGR00589">
    <property type="entry name" value="ogt"/>
    <property type="match status" value="1"/>
</dbReference>
<dbReference type="PANTHER" id="PTHR10815">
    <property type="entry name" value="METHYLATED-DNA--PROTEIN-CYSTEINE METHYLTRANSFERASE"/>
    <property type="match status" value="1"/>
</dbReference>
<comment type="subcellular location">
    <subcellularLocation>
        <location evidence="8">Cytoplasm</location>
    </subcellularLocation>
</comment>
<evidence type="ECO:0000256" key="2">
    <source>
        <dbReference type="ARBA" id="ARBA00022490"/>
    </source>
</evidence>
<dbReference type="InterPro" id="IPR008332">
    <property type="entry name" value="MethylG_MeTrfase_N"/>
</dbReference>
<dbReference type="PANTHER" id="PTHR10815:SF5">
    <property type="entry name" value="METHYLATED-DNA--PROTEIN-CYSTEINE METHYLTRANSFERASE"/>
    <property type="match status" value="1"/>
</dbReference>
<proteinExistence type="inferred from homology"/>
<comment type="similarity">
    <text evidence="8">Belongs to the MGMT family.</text>
</comment>
<protein>
    <recommendedName>
        <fullName evidence="8">Methylated-DNA--protein-cysteine methyltransferase</fullName>
        <ecNumber evidence="8">2.1.1.63</ecNumber>
    </recommendedName>
    <alternativeName>
        <fullName evidence="8">6-O-methylguanine-DNA methyltransferase</fullName>
        <shortName evidence="8">MGMT</shortName>
    </alternativeName>
    <alternativeName>
        <fullName evidence="8">O-6-methylguanine-DNA-alkyltransferase</fullName>
    </alternativeName>
</protein>
<accession>A0ABU1GVW1</accession>
<name>A0ABU1GVW1_9GAMM</name>
<dbReference type="RefSeq" id="WP_251594609.1">
    <property type="nucleotide sequence ID" value="NZ_JAMLJI010000004.1"/>
</dbReference>
<keyword evidence="5 8" id="KW-0227">DNA damage</keyword>
<feature type="domain" description="Methylguanine DNA methyltransferase ribonuclease-like" evidence="10">
    <location>
        <begin position="7"/>
        <end position="73"/>
    </location>
</feature>
<evidence type="ECO:0000313" key="11">
    <source>
        <dbReference type="EMBL" id="MDR5896175.1"/>
    </source>
</evidence>
<evidence type="ECO:0000256" key="5">
    <source>
        <dbReference type="ARBA" id="ARBA00022763"/>
    </source>
</evidence>
<dbReference type="CDD" id="cd06445">
    <property type="entry name" value="ATase"/>
    <property type="match status" value="1"/>
</dbReference>
<comment type="miscellaneous">
    <text evidence="8">This enzyme catalyzes only one turnover and therefore is not strictly catalytic. According to one definition, an enzyme is a biocatalyst that acts repeatedly and over many reaction cycles.</text>
</comment>
<evidence type="ECO:0000256" key="1">
    <source>
        <dbReference type="ARBA" id="ARBA00001286"/>
    </source>
</evidence>
<dbReference type="InterPro" id="IPR036388">
    <property type="entry name" value="WH-like_DNA-bd_sf"/>
</dbReference>
<dbReference type="InterPro" id="IPR001497">
    <property type="entry name" value="MethylDNA_cys_MeTrfase_AS"/>
</dbReference>
<dbReference type="SUPFAM" id="SSF46767">
    <property type="entry name" value="Methylated DNA-protein cysteine methyltransferase, C-terminal domain"/>
    <property type="match status" value="1"/>
</dbReference>
<comment type="function">
    <text evidence="8">Involved in the cellular defense against the biological effects of O6-methylguanine (O6-MeG) and O4-methylthymine (O4-MeT) in DNA. Repairs the methylated nucleobase in DNA by stoichiometrically transferring the methyl group to a cysteine residue in the enzyme. This is a suicide reaction: the enzyme is irreversibly inactivated.</text>
</comment>
<dbReference type="SUPFAM" id="SSF53155">
    <property type="entry name" value="Methylated DNA-protein cysteine methyltransferase domain"/>
    <property type="match status" value="1"/>
</dbReference>
<feature type="domain" description="Methylated-DNA-[protein]-cysteine S-methyltransferase DNA binding" evidence="9">
    <location>
        <begin position="77"/>
        <end position="156"/>
    </location>
</feature>
<dbReference type="InterPro" id="IPR023546">
    <property type="entry name" value="MGMT"/>
</dbReference>
<evidence type="ECO:0000256" key="8">
    <source>
        <dbReference type="HAMAP-Rule" id="MF_00772"/>
    </source>
</evidence>
<dbReference type="InterPro" id="IPR036217">
    <property type="entry name" value="MethylDNA_cys_MeTrfase_DNAb"/>
</dbReference>
<dbReference type="GO" id="GO:0003908">
    <property type="term" value="F:methylated-DNA-[protein]-cysteine S-methyltransferase activity"/>
    <property type="evidence" value="ECO:0007669"/>
    <property type="project" value="UniProtKB-EC"/>
</dbReference>
<dbReference type="Pfam" id="PF02870">
    <property type="entry name" value="Methyltransf_1N"/>
    <property type="match status" value="1"/>
</dbReference>
<dbReference type="HAMAP" id="MF_00772">
    <property type="entry name" value="OGT"/>
    <property type="match status" value="1"/>
</dbReference>
<evidence type="ECO:0000256" key="4">
    <source>
        <dbReference type="ARBA" id="ARBA00022679"/>
    </source>
</evidence>
<sequence>MSTAQLTLIDTPIGAISLTANHRALTHIRFLGDTPQDPTTLEDEHHPVLDLAARELAAYLGGQYHDFTVPLEPQGTPFQQLVWQALKAIPWGETRSYGEIAQAIGQPTAARAVGMANHKNPLPIVIPCHRVIGADGKLTGYNGGMTIKEQLLALEQAQYSMALI</sequence>
<evidence type="ECO:0000259" key="9">
    <source>
        <dbReference type="Pfam" id="PF01035"/>
    </source>
</evidence>
<comment type="catalytic activity">
    <reaction evidence="7 8">
        <text>a 6-O-methyl-2'-deoxyguanosine in DNA + L-cysteinyl-[protein] = S-methyl-L-cysteinyl-[protein] + a 2'-deoxyguanosine in DNA</text>
        <dbReference type="Rhea" id="RHEA:24000"/>
        <dbReference type="Rhea" id="RHEA-COMP:10131"/>
        <dbReference type="Rhea" id="RHEA-COMP:10132"/>
        <dbReference type="Rhea" id="RHEA-COMP:11367"/>
        <dbReference type="Rhea" id="RHEA-COMP:11368"/>
        <dbReference type="ChEBI" id="CHEBI:29950"/>
        <dbReference type="ChEBI" id="CHEBI:82612"/>
        <dbReference type="ChEBI" id="CHEBI:85445"/>
        <dbReference type="ChEBI" id="CHEBI:85448"/>
        <dbReference type="EC" id="2.1.1.63"/>
    </reaction>
</comment>
<keyword evidence="2 8" id="KW-0963">Cytoplasm</keyword>
<evidence type="ECO:0000313" key="12">
    <source>
        <dbReference type="Proteomes" id="UP001269375"/>
    </source>
</evidence>
<dbReference type="GO" id="GO:0032259">
    <property type="term" value="P:methylation"/>
    <property type="evidence" value="ECO:0007669"/>
    <property type="project" value="UniProtKB-KW"/>
</dbReference>
<dbReference type="Gene3D" id="1.10.10.10">
    <property type="entry name" value="Winged helix-like DNA-binding domain superfamily/Winged helix DNA-binding domain"/>
    <property type="match status" value="1"/>
</dbReference>
<evidence type="ECO:0000256" key="6">
    <source>
        <dbReference type="ARBA" id="ARBA00023204"/>
    </source>
</evidence>
<comment type="catalytic activity">
    <reaction evidence="1 8">
        <text>a 4-O-methyl-thymidine in DNA + L-cysteinyl-[protein] = a thymidine in DNA + S-methyl-L-cysteinyl-[protein]</text>
        <dbReference type="Rhea" id="RHEA:53428"/>
        <dbReference type="Rhea" id="RHEA-COMP:10131"/>
        <dbReference type="Rhea" id="RHEA-COMP:10132"/>
        <dbReference type="Rhea" id="RHEA-COMP:13555"/>
        <dbReference type="Rhea" id="RHEA-COMP:13556"/>
        <dbReference type="ChEBI" id="CHEBI:29950"/>
        <dbReference type="ChEBI" id="CHEBI:82612"/>
        <dbReference type="ChEBI" id="CHEBI:137386"/>
        <dbReference type="ChEBI" id="CHEBI:137387"/>
        <dbReference type="EC" id="2.1.1.63"/>
    </reaction>
</comment>
<organism evidence="11 12">
    <name type="scientific">Larsenimonas suaedae</name>
    <dbReference type="NCBI Taxonomy" id="1851019"/>
    <lineage>
        <taxon>Bacteria</taxon>
        <taxon>Pseudomonadati</taxon>
        <taxon>Pseudomonadota</taxon>
        <taxon>Gammaproteobacteria</taxon>
        <taxon>Oceanospirillales</taxon>
        <taxon>Halomonadaceae</taxon>
        <taxon>Larsenimonas</taxon>
    </lineage>
</organism>
<dbReference type="PROSITE" id="PS00374">
    <property type="entry name" value="MGMT"/>
    <property type="match status" value="1"/>
</dbReference>
<dbReference type="EC" id="2.1.1.63" evidence="8"/>
<keyword evidence="4 8" id="KW-0808">Transferase</keyword>
<dbReference type="Proteomes" id="UP001269375">
    <property type="component" value="Unassembled WGS sequence"/>
</dbReference>
<evidence type="ECO:0000256" key="7">
    <source>
        <dbReference type="ARBA" id="ARBA00049348"/>
    </source>
</evidence>
<reference evidence="11 12" key="1">
    <citation type="submission" date="2023-04" db="EMBL/GenBank/DDBJ databases">
        <title>A long-awaited taxogenomic arrangement of the family Halomonadaceae.</title>
        <authorList>
            <person name="De La Haba R."/>
            <person name="Chuvochina M."/>
            <person name="Wittouck S."/>
            <person name="Arahal D.R."/>
            <person name="Sanchez-Porro C."/>
            <person name="Hugenholtz P."/>
            <person name="Ventosa A."/>
        </authorList>
    </citation>
    <scope>NUCLEOTIDE SEQUENCE [LARGE SCALE GENOMIC DNA]</scope>
    <source>
        <strain evidence="11 12">DSM 22428</strain>
    </source>
</reference>
<gene>
    <name evidence="11" type="ORF">QC825_08835</name>
</gene>